<dbReference type="SUPFAM" id="SSF103473">
    <property type="entry name" value="MFS general substrate transporter"/>
    <property type="match status" value="2"/>
</dbReference>
<protein>
    <submittedName>
        <fullName evidence="7">MFS transporter</fullName>
    </submittedName>
</protein>
<evidence type="ECO:0000256" key="3">
    <source>
        <dbReference type="ARBA" id="ARBA00022989"/>
    </source>
</evidence>
<comment type="caution">
    <text evidence="7">The sequence shown here is derived from an EMBL/GenBank/DDBJ whole genome shotgun (WGS) entry which is preliminary data.</text>
</comment>
<dbReference type="CDD" id="cd17321">
    <property type="entry name" value="MFS_MMR_MDR_like"/>
    <property type="match status" value="1"/>
</dbReference>
<evidence type="ECO:0000313" key="8">
    <source>
        <dbReference type="Proteomes" id="UP001589693"/>
    </source>
</evidence>
<keyword evidence="8" id="KW-1185">Reference proteome</keyword>
<dbReference type="PANTHER" id="PTHR42718">
    <property type="entry name" value="MAJOR FACILITATOR SUPERFAMILY MULTIDRUG TRANSPORTER MFSC"/>
    <property type="match status" value="1"/>
</dbReference>
<feature type="domain" description="Major facilitator superfamily (MFS) profile" evidence="6">
    <location>
        <begin position="11"/>
        <end position="451"/>
    </location>
</feature>
<feature type="transmembrane region" description="Helical" evidence="5">
    <location>
        <begin position="135"/>
        <end position="154"/>
    </location>
</feature>
<feature type="transmembrane region" description="Helical" evidence="5">
    <location>
        <begin position="266"/>
        <end position="286"/>
    </location>
</feature>
<comment type="subcellular location">
    <subcellularLocation>
        <location evidence="1">Cell membrane</location>
        <topology evidence="1">Multi-pass membrane protein</topology>
    </subcellularLocation>
</comment>
<dbReference type="PANTHER" id="PTHR42718:SF42">
    <property type="entry name" value="EXPORT PROTEIN"/>
    <property type="match status" value="1"/>
</dbReference>
<accession>A0ABV5ZRA6</accession>
<keyword evidence="4 5" id="KW-0472">Membrane</keyword>
<feature type="transmembrane region" description="Helical" evidence="5">
    <location>
        <begin position="401"/>
        <end position="421"/>
    </location>
</feature>
<reference evidence="7 8" key="1">
    <citation type="submission" date="2024-09" db="EMBL/GenBank/DDBJ databases">
        <authorList>
            <person name="Sun Q."/>
            <person name="Mori K."/>
        </authorList>
    </citation>
    <scope>NUCLEOTIDE SEQUENCE [LARGE SCALE GENOMIC DNA]</scope>
    <source>
        <strain evidence="7 8">TBRC 7907</strain>
    </source>
</reference>
<feature type="transmembrane region" description="Helical" evidence="5">
    <location>
        <begin position="103"/>
        <end position="128"/>
    </location>
</feature>
<dbReference type="InterPro" id="IPR036259">
    <property type="entry name" value="MFS_trans_sf"/>
</dbReference>
<proteinExistence type="predicted"/>
<feature type="transmembrane region" description="Helical" evidence="5">
    <location>
        <begin position="166"/>
        <end position="186"/>
    </location>
</feature>
<dbReference type="Proteomes" id="UP001589693">
    <property type="component" value="Unassembled WGS sequence"/>
</dbReference>
<feature type="transmembrane region" description="Helical" evidence="5">
    <location>
        <begin position="12"/>
        <end position="33"/>
    </location>
</feature>
<sequence length="472" mass="47740">MRNTGTSPRRVLVVTTLCVVLVVGMVAAINLALPQLAASPLRPSRTELVWIVDGYLLAFACLLIPGGALGDRYGRRRVLATGLAVFAAGSAVAGITSDVSTLLAARAVSGTGAAMVLPNTLALIVAVVPRDKRKAAVATWASATGIGGIVGNLGGGLLVELTSWRGLFAAVAPLALLALAATLLWTPRTPTSDTPIDLPGTALLVLGFGALLFGIIEAPELGWGSATVVVAFGTAAALLALFVLVELRRSRPLLDPRVFRSPMLRAGTTGIAVVFFGMFALFFVNGQYLQYVHGFGPMGSGAGVLPMAVAMVAGVKGSARLGRRIGERGLVATGLLLVGSGLALLSLSGTETPYWVYALLLVVTGFGVGLANPTLSGDVVAALPARQSGVASGLSGTARELGSALGVAVLATVMSGAGGAFPDAMGAGLRVVAAMVLVAGVPVVCWRPGVPIKTRTGDDGAHMHTTSLAESP</sequence>
<feature type="transmembrane region" description="Helical" evidence="5">
    <location>
        <begin position="298"/>
        <end position="317"/>
    </location>
</feature>
<feature type="transmembrane region" description="Helical" evidence="5">
    <location>
        <begin position="222"/>
        <end position="245"/>
    </location>
</feature>
<name>A0ABV5ZRA6_9PSEU</name>
<feature type="transmembrane region" description="Helical" evidence="5">
    <location>
        <begin position="427"/>
        <end position="446"/>
    </location>
</feature>
<keyword evidence="2 5" id="KW-0812">Transmembrane</keyword>
<feature type="transmembrane region" description="Helical" evidence="5">
    <location>
        <begin position="198"/>
        <end position="216"/>
    </location>
</feature>
<dbReference type="PROSITE" id="PS50850">
    <property type="entry name" value="MFS"/>
    <property type="match status" value="1"/>
</dbReference>
<dbReference type="RefSeq" id="WP_377850566.1">
    <property type="nucleotide sequence ID" value="NZ_JBHLZU010000005.1"/>
</dbReference>
<evidence type="ECO:0000256" key="5">
    <source>
        <dbReference type="SAM" id="Phobius"/>
    </source>
</evidence>
<gene>
    <name evidence="7" type="ORF">ACFFQA_05680</name>
</gene>
<feature type="transmembrane region" description="Helical" evidence="5">
    <location>
        <begin position="354"/>
        <end position="380"/>
    </location>
</feature>
<evidence type="ECO:0000256" key="2">
    <source>
        <dbReference type="ARBA" id="ARBA00022692"/>
    </source>
</evidence>
<evidence type="ECO:0000256" key="4">
    <source>
        <dbReference type="ARBA" id="ARBA00023136"/>
    </source>
</evidence>
<organism evidence="7 8">
    <name type="scientific">Allokutzneria oryzae</name>
    <dbReference type="NCBI Taxonomy" id="1378989"/>
    <lineage>
        <taxon>Bacteria</taxon>
        <taxon>Bacillati</taxon>
        <taxon>Actinomycetota</taxon>
        <taxon>Actinomycetes</taxon>
        <taxon>Pseudonocardiales</taxon>
        <taxon>Pseudonocardiaceae</taxon>
        <taxon>Allokutzneria</taxon>
    </lineage>
</organism>
<dbReference type="InterPro" id="IPR020846">
    <property type="entry name" value="MFS_dom"/>
</dbReference>
<dbReference type="Gene3D" id="1.20.1250.20">
    <property type="entry name" value="MFS general substrate transporter like domains"/>
    <property type="match status" value="2"/>
</dbReference>
<feature type="transmembrane region" description="Helical" evidence="5">
    <location>
        <begin position="78"/>
        <end position="97"/>
    </location>
</feature>
<feature type="transmembrane region" description="Helical" evidence="5">
    <location>
        <begin position="329"/>
        <end position="348"/>
    </location>
</feature>
<dbReference type="InterPro" id="IPR011701">
    <property type="entry name" value="MFS"/>
</dbReference>
<evidence type="ECO:0000259" key="6">
    <source>
        <dbReference type="PROSITE" id="PS50850"/>
    </source>
</evidence>
<feature type="transmembrane region" description="Helical" evidence="5">
    <location>
        <begin position="48"/>
        <end position="66"/>
    </location>
</feature>
<evidence type="ECO:0000256" key="1">
    <source>
        <dbReference type="ARBA" id="ARBA00004651"/>
    </source>
</evidence>
<evidence type="ECO:0000313" key="7">
    <source>
        <dbReference type="EMBL" id="MFB9903423.1"/>
    </source>
</evidence>
<dbReference type="EMBL" id="JBHLZU010000005">
    <property type="protein sequence ID" value="MFB9903423.1"/>
    <property type="molecule type" value="Genomic_DNA"/>
</dbReference>
<dbReference type="Pfam" id="PF07690">
    <property type="entry name" value="MFS_1"/>
    <property type="match status" value="1"/>
</dbReference>
<keyword evidence="3 5" id="KW-1133">Transmembrane helix</keyword>